<dbReference type="GO" id="GO:0046872">
    <property type="term" value="F:metal ion binding"/>
    <property type="evidence" value="ECO:0007669"/>
    <property type="project" value="UniProtKB-UniRule"/>
</dbReference>
<keyword evidence="6" id="KW-0963">Cytoplasm</keyword>
<feature type="binding site" evidence="6">
    <location>
        <begin position="147"/>
        <end position="148"/>
    </location>
    <ligand>
        <name>NAD(+)</name>
        <dbReference type="ChEBI" id="CHEBI:57540"/>
    </ligand>
</feature>
<keyword evidence="2 6" id="KW-0418">Kinase</keyword>
<dbReference type="GO" id="GO:0005737">
    <property type="term" value="C:cytoplasm"/>
    <property type="evidence" value="ECO:0007669"/>
    <property type="project" value="UniProtKB-SubCell"/>
</dbReference>
<dbReference type="InterPro" id="IPR017437">
    <property type="entry name" value="ATP-NAD_kinase_PpnK-typ_C"/>
</dbReference>
<feature type="binding site" evidence="6">
    <location>
        <position position="177"/>
    </location>
    <ligand>
        <name>NAD(+)</name>
        <dbReference type="ChEBI" id="CHEBI:57540"/>
    </ligand>
</feature>
<evidence type="ECO:0000256" key="2">
    <source>
        <dbReference type="ARBA" id="ARBA00022777"/>
    </source>
</evidence>
<feature type="active site" description="Proton acceptor" evidence="6">
    <location>
        <position position="74"/>
    </location>
</feature>
<dbReference type="GO" id="GO:0019674">
    <property type="term" value="P:NAD+ metabolic process"/>
    <property type="evidence" value="ECO:0007669"/>
    <property type="project" value="InterPro"/>
</dbReference>
<comment type="function">
    <text evidence="6">Involved in the regulation of the intracellular balance of NAD and NADP, and is a key enzyme in the biosynthesis of NADP. Catalyzes specifically the phosphorylation on 2'-hydroxyl of the adenosine moiety of NAD to yield NADP.</text>
</comment>
<dbReference type="EC" id="2.7.1.23" evidence="6"/>
<sequence>MQVAIYGRELPNEYTSDVFTLLEELSKSNIEVFLYKTLYQQYPEVSSLFPMLRVFNNAEDLNGEIDFLISLGGDGTILDAVVLVKNKNIPILGVNFGRLGFLTGTSKEAFGMVLEDLLNRNYIIDKRTLIHLDANRPLFGDSPFALNDFTITKRDAAPMVKVHTFLNGEFINTYYADGLIVATPTGSTGYSMSCNGPIVFPDSSSFVITPIAPHHLNTRPIIVPDDNVISFEIESRSEDFLCTLDARREIVDKRIHLAVRKESFKVKLIRFKENSFLSTLRNKLSWGLDKRN</sequence>
<dbReference type="Pfam" id="PF01513">
    <property type="entry name" value="NAD_kinase"/>
    <property type="match status" value="1"/>
</dbReference>
<dbReference type="GO" id="GO:0005524">
    <property type="term" value="F:ATP binding"/>
    <property type="evidence" value="ECO:0007669"/>
    <property type="project" value="UniProtKB-KW"/>
</dbReference>
<dbReference type="Gene3D" id="3.40.50.10330">
    <property type="entry name" value="Probable inorganic polyphosphate/atp-NAD kinase, domain 1"/>
    <property type="match status" value="1"/>
</dbReference>
<dbReference type="NCBIfam" id="NF002521">
    <property type="entry name" value="PRK01911.1"/>
    <property type="match status" value="1"/>
</dbReference>
<dbReference type="GO" id="GO:0003951">
    <property type="term" value="F:NAD+ kinase activity"/>
    <property type="evidence" value="ECO:0007669"/>
    <property type="project" value="UniProtKB-UniRule"/>
</dbReference>
<keyword evidence="1 6" id="KW-0808">Transferase</keyword>
<feature type="binding site" evidence="6">
    <location>
        <position position="212"/>
    </location>
    <ligand>
        <name>NAD(+)</name>
        <dbReference type="ChEBI" id="CHEBI:57540"/>
    </ligand>
</feature>
<comment type="cofactor">
    <cofactor evidence="6">
        <name>a divalent metal cation</name>
        <dbReference type="ChEBI" id="CHEBI:60240"/>
    </cofactor>
</comment>
<evidence type="ECO:0000256" key="1">
    <source>
        <dbReference type="ARBA" id="ARBA00022679"/>
    </source>
</evidence>
<dbReference type="Gene3D" id="2.60.200.30">
    <property type="entry name" value="Probable inorganic polyphosphate/atp-NAD kinase, domain 2"/>
    <property type="match status" value="1"/>
</dbReference>
<accession>A0A386HKV3</accession>
<dbReference type="Proteomes" id="UP000266118">
    <property type="component" value="Chromosome"/>
</dbReference>
<evidence type="ECO:0000313" key="8">
    <source>
        <dbReference type="Proteomes" id="UP000266118"/>
    </source>
</evidence>
<proteinExistence type="inferred from homology"/>
<keyword evidence="4 6" id="KW-0520">NAD</keyword>
<evidence type="ECO:0000256" key="6">
    <source>
        <dbReference type="HAMAP-Rule" id="MF_00361"/>
    </source>
</evidence>
<evidence type="ECO:0000256" key="4">
    <source>
        <dbReference type="ARBA" id="ARBA00023027"/>
    </source>
</evidence>
<dbReference type="InterPro" id="IPR002504">
    <property type="entry name" value="NADK"/>
</dbReference>
<dbReference type="GO" id="GO:0006741">
    <property type="term" value="P:NADP+ biosynthetic process"/>
    <property type="evidence" value="ECO:0007669"/>
    <property type="project" value="UniProtKB-UniRule"/>
</dbReference>
<keyword evidence="6" id="KW-0067">ATP-binding</keyword>
<dbReference type="KEGG" id="ark:D6B99_00785"/>
<keyword evidence="3 6" id="KW-0521">NADP</keyword>
<dbReference type="SUPFAM" id="SSF111331">
    <property type="entry name" value="NAD kinase/diacylglycerol kinase-like"/>
    <property type="match status" value="1"/>
</dbReference>
<keyword evidence="8" id="KW-1185">Reference proteome</keyword>
<evidence type="ECO:0000256" key="3">
    <source>
        <dbReference type="ARBA" id="ARBA00022857"/>
    </source>
</evidence>
<comment type="catalytic activity">
    <reaction evidence="5 6">
        <text>NAD(+) + ATP = ADP + NADP(+) + H(+)</text>
        <dbReference type="Rhea" id="RHEA:18629"/>
        <dbReference type="ChEBI" id="CHEBI:15378"/>
        <dbReference type="ChEBI" id="CHEBI:30616"/>
        <dbReference type="ChEBI" id="CHEBI:57540"/>
        <dbReference type="ChEBI" id="CHEBI:58349"/>
        <dbReference type="ChEBI" id="CHEBI:456216"/>
        <dbReference type="EC" id="2.7.1.23"/>
    </reaction>
</comment>
<dbReference type="PANTHER" id="PTHR20275:SF0">
    <property type="entry name" value="NAD KINASE"/>
    <property type="match status" value="1"/>
</dbReference>
<dbReference type="InterPro" id="IPR016064">
    <property type="entry name" value="NAD/diacylglycerol_kinase_sf"/>
</dbReference>
<evidence type="ECO:0000313" key="7">
    <source>
        <dbReference type="EMBL" id="AYD46282.1"/>
    </source>
</evidence>
<comment type="similarity">
    <text evidence="6">Belongs to the NAD kinase family.</text>
</comment>
<dbReference type="EMBL" id="CP032489">
    <property type="protein sequence ID" value="AYD46282.1"/>
    <property type="molecule type" value="Genomic_DNA"/>
</dbReference>
<name>A0A386HKV3_9BACT</name>
<dbReference type="GO" id="GO:0051287">
    <property type="term" value="F:NAD binding"/>
    <property type="evidence" value="ECO:0007669"/>
    <property type="project" value="UniProtKB-ARBA"/>
</dbReference>
<feature type="binding site" evidence="6">
    <location>
        <begin position="188"/>
        <end position="193"/>
    </location>
    <ligand>
        <name>NAD(+)</name>
        <dbReference type="ChEBI" id="CHEBI:57540"/>
    </ligand>
</feature>
<comment type="caution">
    <text evidence="6">Lacks conserved residue(s) required for the propagation of feature annotation.</text>
</comment>
<dbReference type="HAMAP" id="MF_00361">
    <property type="entry name" value="NAD_kinase"/>
    <property type="match status" value="1"/>
</dbReference>
<keyword evidence="6" id="KW-0547">Nucleotide-binding</keyword>
<organism evidence="7 8">
    <name type="scientific">Arachidicoccus soli</name>
    <dbReference type="NCBI Taxonomy" id="2341117"/>
    <lineage>
        <taxon>Bacteria</taxon>
        <taxon>Pseudomonadati</taxon>
        <taxon>Bacteroidota</taxon>
        <taxon>Chitinophagia</taxon>
        <taxon>Chitinophagales</taxon>
        <taxon>Chitinophagaceae</taxon>
        <taxon>Arachidicoccus</taxon>
    </lineage>
</organism>
<dbReference type="RefSeq" id="WP_119984145.1">
    <property type="nucleotide sequence ID" value="NZ_CP032489.1"/>
</dbReference>
<dbReference type="Pfam" id="PF20143">
    <property type="entry name" value="NAD_kinase_C"/>
    <property type="match status" value="1"/>
</dbReference>
<comment type="subcellular location">
    <subcellularLocation>
        <location evidence="6">Cytoplasm</location>
    </subcellularLocation>
</comment>
<dbReference type="AlphaFoldDB" id="A0A386HKV3"/>
<dbReference type="InterPro" id="IPR017438">
    <property type="entry name" value="ATP-NAD_kinase_N"/>
</dbReference>
<reference evidence="7 8" key="1">
    <citation type="submission" date="2018-09" db="EMBL/GenBank/DDBJ databases">
        <title>Arachidicoccus sp. nov., a bacterium isolated from soil.</title>
        <authorList>
            <person name="Weon H.-Y."/>
            <person name="Kwon S.-W."/>
            <person name="Lee S.A."/>
        </authorList>
    </citation>
    <scope>NUCLEOTIDE SEQUENCE [LARGE SCALE GENOMIC DNA]</scope>
    <source>
        <strain evidence="7 8">KIS59-12</strain>
    </source>
</reference>
<protein>
    <recommendedName>
        <fullName evidence="6">NAD kinase</fullName>
        <ecNumber evidence="6">2.7.1.23</ecNumber>
    </recommendedName>
    <alternativeName>
        <fullName evidence="6">ATP-dependent NAD kinase</fullName>
    </alternativeName>
</protein>
<evidence type="ECO:0000256" key="5">
    <source>
        <dbReference type="ARBA" id="ARBA00047925"/>
    </source>
</evidence>
<feature type="binding site" evidence="6">
    <location>
        <begin position="74"/>
        <end position="75"/>
    </location>
    <ligand>
        <name>NAD(+)</name>
        <dbReference type="ChEBI" id="CHEBI:57540"/>
    </ligand>
</feature>
<dbReference type="PANTHER" id="PTHR20275">
    <property type="entry name" value="NAD KINASE"/>
    <property type="match status" value="1"/>
</dbReference>
<gene>
    <name evidence="6" type="primary">nadK</name>
    <name evidence="7" type="ORF">D6B99_00785</name>
</gene>
<dbReference type="OrthoDB" id="9774737at2"/>